<keyword evidence="4" id="KW-0812">Transmembrane</keyword>
<dbReference type="Proteomes" id="UP000005435">
    <property type="component" value="Chromosome"/>
</dbReference>
<dbReference type="OrthoDB" id="9814363at2"/>
<name>G8LU42_ACECE</name>
<keyword evidence="4" id="KW-0472">Membrane</keyword>
<feature type="transmembrane region" description="Helical" evidence="4">
    <location>
        <begin position="63"/>
        <end position="80"/>
    </location>
</feature>
<evidence type="ECO:0000256" key="1">
    <source>
        <dbReference type="ARBA" id="ARBA00023224"/>
    </source>
</evidence>
<dbReference type="SUPFAM" id="SSF58104">
    <property type="entry name" value="Methyl-accepting chemotaxis protein (MCP) signaling domain"/>
    <property type="match status" value="1"/>
</dbReference>
<evidence type="ECO:0000313" key="7">
    <source>
        <dbReference type="Proteomes" id="UP000005435"/>
    </source>
</evidence>
<keyword evidence="7" id="KW-1185">Reference proteome</keyword>
<protein>
    <submittedName>
        <fullName evidence="6">Methyl-accepting chemotaxis protein</fullName>
    </submittedName>
</protein>
<evidence type="ECO:0000259" key="5">
    <source>
        <dbReference type="PROSITE" id="PS50111"/>
    </source>
</evidence>
<dbReference type="GO" id="GO:0007165">
    <property type="term" value="P:signal transduction"/>
    <property type="evidence" value="ECO:0007669"/>
    <property type="project" value="UniProtKB-KW"/>
</dbReference>
<dbReference type="STRING" id="720554.Clocl_1821"/>
<feature type="region of interest" description="Disordered" evidence="3">
    <location>
        <begin position="244"/>
        <end position="265"/>
    </location>
</feature>
<accession>G8LU42</accession>
<dbReference type="AlphaFoldDB" id="G8LU42"/>
<keyword evidence="4" id="KW-1133">Transmembrane helix</keyword>
<keyword evidence="1 2" id="KW-0807">Transducer</keyword>
<gene>
    <name evidence="6" type="ordered locus">Clocl_1821</name>
</gene>
<evidence type="ECO:0000256" key="3">
    <source>
        <dbReference type="SAM" id="MobiDB-lite"/>
    </source>
</evidence>
<dbReference type="PANTHER" id="PTHR32089:SF112">
    <property type="entry name" value="LYSOZYME-LIKE PROTEIN-RELATED"/>
    <property type="match status" value="1"/>
</dbReference>
<dbReference type="HOGENOM" id="CLU_000445_107_18_9"/>
<feature type="transmembrane region" description="Helical" evidence="4">
    <location>
        <begin position="86"/>
        <end position="102"/>
    </location>
</feature>
<dbReference type="RefSeq" id="WP_014255015.1">
    <property type="nucleotide sequence ID" value="NC_016627.1"/>
</dbReference>
<dbReference type="Gene3D" id="1.10.287.950">
    <property type="entry name" value="Methyl-accepting chemotaxis protein"/>
    <property type="match status" value="1"/>
</dbReference>
<dbReference type="PROSITE" id="PS50111">
    <property type="entry name" value="CHEMOTAXIS_TRANSDUC_2"/>
    <property type="match status" value="1"/>
</dbReference>
<reference evidence="6 7" key="2">
    <citation type="journal article" date="2012" name="Stand. Genomic Sci.">
        <title>Complete Genome Sequence of Clostridium clariflavum DSM 19732.</title>
        <authorList>
            <person name="Izquierdo J.A."/>
            <person name="Goodwin L."/>
            <person name="Davenport K.W."/>
            <person name="Teshima H."/>
            <person name="Bruce D."/>
            <person name="Detter C."/>
            <person name="Tapia R."/>
            <person name="Han S."/>
            <person name="Land M."/>
            <person name="Hauser L."/>
            <person name="Jeffries C.D."/>
            <person name="Han J."/>
            <person name="Pitluck S."/>
            <person name="Nolan M."/>
            <person name="Chen A."/>
            <person name="Huntemann M."/>
            <person name="Mavromatis K."/>
            <person name="Mikhailova N."/>
            <person name="Liolios K."/>
            <person name="Woyke T."/>
            <person name="Lynd L.R."/>
        </authorList>
    </citation>
    <scope>NUCLEOTIDE SEQUENCE [LARGE SCALE GENOMIC DNA]</scope>
    <source>
        <strain evidence="7">DSM 19732 / NBRC 101661 / EBR45</strain>
    </source>
</reference>
<dbReference type="SMART" id="SM00283">
    <property type="entry name" value="MA"/>
    <property type="match status" value="1"/>
</dbReference>
<dbReference type="InterPro" id="IPR004089">
    <property type="entry name" value="MCPsignal_dom"/>
</dbReference>
<evidence type="ECO:0000256" key="4">
    <source>
        <dbReference type="SAM" id="Phobius"/>
    </source>
</evidence>
<feature type="domain" description="Methyl-accepting transducer" evidence="5">
    <location>
        <begin position="200"/>
        <end position="457"/>
    </location>
</feature>
<feature type="compositionally biased region" description="Polar residues" evidence="3">
    <location>
        <begin position="244"/>
        <end position="261"/>
    </location>
</feature>
<dbReference type="EMBL" id="CP003065">
    <property type="protein sequence ID" value="AEV68430.1"/>
    <property type="molecule type" value="Genomic_DNA"/>
</dbReference>
<sequence precursor="true">MDKELLALHKRNKLMATILSLSVVLGSASAYKYPITMFAVIKYALPVALFAVFLVWRKIAIPYIMYIIAISFNLVSFFMIKNTTNFPNSLILYLSLAIISIYHNYRPLLLNGIISIFILNYALFTMPGYAHIDKFSPNAYFIFSLTALVAQSRIGTQMLNKIKEGAIESEIAKQKTDELLKKVSHSVEILRKSTINLNENAVSTGAISQELVSAFQEISVGIETQATSFNDVLLAMQDVTATTQQTRDASSNVSQKSSDTTKVTREGQNKMKIMSNQMQEIDKFVSNTSSAIGEVNKESVKIDNIVSMIKEISDQTNLLSLNASIEAARAGEHGKGFSVVATEIRKLAMNTHKASEQVNSSVKIIQDKIRQVNEFVQNGLKIVDSGKQSVNTVEQLFDQIKINSEEVLKQAESLSFINERLLQSAHKVTEEMVKVATISEKSAKSVQEILASADEQQKRVGSMVTSVEELTELMRILDEDIN</sequence>
<dbReference type="KEGG" id="ccl:Clocl_1821"/>
<feature type="transmembrane region" description="Helical" evidence="4">
    <location>
        <begin position="109"/>
        <end position="132"/>
    </location>
</feature>
<proteinExistence type="predicted"/>
<reference evidence="7" key="1">
    <citation type="submission" date="2011-12" db="EMBL/GenBank/DDBJ databases">
        <title>Complete sequence of Clostridium clariflavum DSM 19732.</title>
        <authorList>
            <consortium name="US DOE Joint Genome Institute"/>
            <person name="Lucas S."/>
            <person name="Han J."/>
            <person name="Lapidus A."/>
            <person name="Cheng J.-F."/>
            <person name="Goodwin L."/>
            <person name="Pitluck S."/>
            <person name="Peters L."/>
            <person name="Teshima H."/>
            <person name="Detter J.C."/>
            <person name="Han C."/>
            <person name="Tapia R."/>
            <person name="Land M."/>
            <person name="Hauser L."/>
            <person name="Kyrpides N."/>
            <person name="Ivanova N."/>
            <person name="Pagani I."/>
            <person name="Kitzmiller T."/>
            <person name="Lynd L."/>
            <person name="Izquierdo J."/>
            <person name="Woyke T."/>
        </authorList>
    </citation>
    <scope>NUCLEOTIDE SEQUENCE [LARGE SCALE GENOMIC DNA]</scope>
    <source>
        <strain evidence="7">DSM 19732 / NBRC 101661 / EBR45</strain>
    </source>
</reference>
<dbReference type="GO" id="GO:0016020">
    <property type="term" value="C:membrane"/>
    <property type="evidence" value="ECO:0007669"/>
    <property type="project" value="InterPro"/>
</dbReference>
<dbReference type="PANTHER" id="PTHR32089">
    <property type="entry name" value="METHYL-ACCEPTING CHEMOTAXIS PROTEIN MCPB"/>
    <property type="match status" value="1"/>
</dbReference>
<organism evidence="6 7">
    <name type="scientific">Acetivibrio clariflavus (strain DSM 19732 / NBRC 101661 / EBR45)</name>
    <name type="common">Clostridium clariflavum</name>
    <dbReference type="NCBI Taxonomy" id="720554"/>
    <lineage>
        <taxon>Bacteria</taxon>
        <taxon>Bacillati</taxon>
        <taxon>Bacillota</taxon>
        <taxon>Clostridia</taxon>
        <taxon>Eubacteriales</taxon>
        <taxon>Oscillospiraceae</taxon>
        <taxon>Acetivibrio</taxon>
    </lineage>
</organism>
<dbReference type="eggNOG" id="COG0840">
    <property type="taxonomic scope" value="Bacteria"/>
</dbReference>
<dbReference type="Pfam" id="PF00015">
    <property type="entry name" value="MCPsignal"/>
    <property type="match status" value="1"/>
</dbReference>
<evidence type="ECO:0000313" key="6">
    <source>
        <dbReference type="EMBL" id="AEV68430.1"/>
    </source>
</evidence>
<evidence type="ECO:0000256" key="2">
    <source>
        <dbReference type="PROSITE-ProRule" id="PRU00284"/>
    </source>
</evidence>
<feature type="transmembrane region" description="Helical" evidence="4">
    <location>
        <begin position="40"/>
        <end position="56"/>
    </location>
</feature>